<dbReference type="InterPro" id="IPR011856">
    <property type="entry name" value="tRNA_endonuc-like_dom_sf"/>
</dbReference>
<feature type="domain" description="Card1 CARF" evidence="1">
    <location>
        <begin position="11"/>
        <end position="125"/>
    </location>
</feature>
<sequence>MIDNSHDSLFLIVGTNPLPNIVIADYFLKMFSHLREIYLFHSEERQDKNQKGTYSYAQNIEHILKARFSKRVLSIHTIPLSDISNAKEIFRDMDKHLRDSLKGDLKIHLNYTGGTKVMVTHIYRKVMEYLKERKIKKATSSYLDARTFRIVDDEEGPITSDLRREIKLTLDEIMSLHGFRKVNKDEDFRFTEGVKKFKELIEQECLHEFFKRYPRERFLNKKNQLCEKKGEVRDELKSMNAEEPFLSVVLALPEDYRIFNPDGSFREPLTNKHLEYALKFIDGRWLEQYVYDILKSHFSDLNVYSNYEIRKSDWSGNQKFELDVIVVKGYQLIGISCTTSCERHVCKSKGFEILHRTRQIGGDEARTVLITMLNNDKRDELDDELSIDTGGKDNILVLGENDLKQERLVEKIKKFIE</sequence>
<dbReference type="SUPFAM" id="SSF52980">
    <property type="entry name" value="Restriction endonuclease-like"/>
    <property type="match status" value="1"/>
</dbReference>
<evidence type="ECO:0000313" key="2">
    <source>
        <dbReference type="EMBL" id="GER94308.1"/>
    </source>
</evidence>
<comment type="caution">
    <text evidence="2">The sequence shown here is derived from an EMBL/GenBank/DDBJ whole genome shotgun (WGS) entry which is preliminary data.</text>
</comment>
<dbReference type="Pfam" id="PF23400">
    <property type="entry name" value="CARF_Card1"/>
    <property type="match status" value="1"/>
</dbReference>
<dbReference type="Gene3D" id="3.40.1350.10">
    <property type="match status" value="1"/>
</dbReference>
<dbReference type="Gene3D" id="3.40.50.10770">
    <property type="entry name" value="Hypothetical protein VC1899 like domain (Restriction endonuclease-like)"/>
    <property type="match status" value="1"/>
</dbReference>
<dbReference type="AlphaFoldDB" id="A0A5J4KXJ2"/>
<dbReference type="InterPro" id="IPR011335">
    <property type="entry name" value="Restrct_endonuc-II-like"/>
</dbReference>
<dbReference type="GO" id="GO:0003676">
    <property type="term" value="F:nucleic acid binding"/>
    <property type="evidence" value="ECO:0007669"/>
    <property type="project" value="InterPro"/>
</dbReference>
<name>A0A5J4KXJ2_9ZZZZ</name>
<accession>A0A5J4KXJ2</accession>
<reference evidence="2" key="1">
    <citation type="submission" date="2019-10" db="EMBL/GenBank/DDBJ databases">
        <title>Metagenomic sequencing of thiosulfate-disproportionating enrichment culture.</title>
        <authorList>
            <person name="Umezawa K."/>
            <person name="Kojima H."/>
            <person name="Fukui M."/>
        </authorList>
    </citation>
    <scope>NUCLEOTIDE SEQUENCE</scope>
    <source>
        <strain evidence="2">45J</strain>
    </source>
</reference>
<dbReference type="InterPro" id="IPR056339">
    <property type="entry name" value="CARF_Card1"/>
</dbReference>
<organism evidence="2">
    <name type="scientific">hot springs metagenome</name>
    <dbReference type="NCBI Taxonomy" id="433727"/>
    <lineage>
        <taxon>unclassified sequences</taxon>
        <taxon>metagenomes</taxon>
        <taxon>ecological metagenomes</taxon>
    </lineage>
</organism>
<evidence type="ECO:0000259" key="1">
    <source>
        <dbReference type="Pfam" id="PF23400"/>
    </source>
</evidence>
<protein>
    <submittedName>
        <fullName evidence="2">DUF1887 domain-containing protein</fullName>
    </submittedName>
</protein>
<gene>
    <name evidence="2" type="ORF">A45J_2069</name>
</gene>
<proteinExistence type="predicted"/>
<dbReference type="EMBL" id="BLAB01000001">
    <property type="protein sequence ID" value="GER94308.1"/>
    <property type="molecule type" value="Genomic_DNA"/>
</dbReference>